<name>A0A558C1Z1_9BACT</name>
<keyword evidence="2" id="KW-1185">Reference proteome</keyword>
<evidence type="ECO:0000313" key="2">
    <source>
        <dbReference type="Proteomes" id="UP000317624"/>
    </source>
</evidence>
<proteinExistence type="predicted"/>
<dbReference type="AlphaFoldDB" id="A0A558C1Z1"/>
<dbReference type="Proteomes" id="UP000317624">
    <property type="component" value="Unassembled WGS sequence"/>
</dbReference>
<dbReference type="EMBL" id="VMRJ01000001">
    <property type="protein sequence ID" value="TVT42831.1"/>
    <property type="molecule type" value="Genomic_DNA"/>
</dbReference>
<organism evidence="1 2">
    <name type="scientific">Hymenobacter setariae</name>
    <dbReference type="NCBI Taxonomy" id="2594794"/>
    <lineage>
        <taxon>Bacteria</taxon>
        <taxon>Pseudomonadati</taxon>
        <taxon>Bacteroidota</taxon>
        <taxon>Cytophagia</taxon>
        <taxon>Cytophagales</taxon>
        <taxon>Hymenobacteraceae</taxon>
        <taxon>Hymenobacter</taxon>
    </lineage>
</organism>
<comment type="caution">
    <text evidence="1">The sequence shown here is derived from an EMBL/GenBank/DDBJ whole genome shotgun (WGS) entry which is preliminary data.</text>
</comment>
<gene>
    <name evidence="1" type="ORF">FNT36_01700</name>
</gene>
<protein>
    <submittedName>
        <fullName evidence="1">Uncharacterized protein</fullName>
    </submittedName>
</protein>
<sequence length="121" mass="13112">MARPAAASSRSLVVSAAGILAGQPVYIVGLEHPAEQALDYEALALLNLSTTQQLAQQLGAVQQQLATLHSQLAAIQRLNGELLLDHNKQEDLRQQLNLLQSQQAATFSSGRPRRSFSWLAE</sequence>
<reference evidence="1 2" key="1">
    <citation type="submission" date="2019-07" db="EMBL/GenBank/DDBJ databases">
        <title>Hymenobacter sp. straun FUR1 Genome sequencing and assembly.</title>
        <authorList>
            <person name="Chhetri G."/>
        </authorList>
    </citation>
    <scope>NUCLEOTIDE SEQUENCE [LARGE SCALE GENOMIC DNA]</scope>
    <source>
        <strain evidence="1 2">Fur1</strain>
    </source>
</reference>
<evidence type="ECO:0000313" key="1">
    <source>
        <dbReference type="EMBL" id="TVT42831.1"/>
    </source>
</evidence>
<accession>A0A558C1Z1</accession>
<dbReference type="RefSeq" id="WP_144843417.1">
    <property type="nucleotide sequence ID" value="NZ_VMRJ01000001.1"/>
</dbReference>